<evidence type="ECO:0008006" key="3">
    <source>
        <dbReference type="Google" id="ProtNLM"/>
    </source>
</evidence>
<dbReference type="EMBL" id="JAAVJL010000001">
    <property type="protein sequence ID" value="NMF59235.1"/>
    <property type="molecule type" value="Genomic_DNA"/>
</dbReference>
<evidence type="ECO:0000313" key="1">
    <source>
        <dbReference type="EMBL" id="NMF59235.1"/>
    </source>
</evidence>
<gene>
    <name evidence="1" type="ORF">HC246_14725</name>
</gene>
<reference evidence="1 2" key="1">
    <citation type="submission" date="2020-03" db="EMBL/GenBank/DDBJ databases">
        <title>Draft Genome Sequence of 2-Methylisoborneol Producing Pseudanabaena yagii Strain GIHE-NHR1 Isolated from North Han River in South Korea.</title>
        <authorList>
            <person name="Jeong J."/>
        </authorList>
    </citation>
    <scope>NUCLEOTIDE SEQUENCE [LARGE SCALE GENOMIC DNA]</scope>
    <source>
        <strain evidence="1 2">GIHE-NHR1</strain>
    </source>
</reference>
<sequence>MELKLTNIPVALSDFGAYLKASGRKFQWIAPKRDTKFRTIAWSSGTILLLRVLLPNRKYAIARIYCANSEILKKTRQHLLNGDRLSVKLGFQLTRSMWCTIPQV</sequence>
<dbReference type="Proteomes" id="UP000738376">
    <property type="component" value="Unassembled WGS sequence"/>
</dbReference>
<comment type="caution">
    <text evidence="1">The sequence shown here is derived from an EMBL/GenBank/DDBJ whole genome shotgun (WGS) entry which is preliminary data.</text>
</comment>
<proteinExistence type="predicted"/>
<keyword evidence="2" id="KW-1185">Reference proteome</keyword>
<accession>A0ABX1LW50</accession>
<dbReference type="RefSeq" id="WP_169364034.1">
    <property type="nucleotide sequence ID" value="NZ_JAAVJL010000001.1"/>
</dbReference>
<organism evidence="1 2">
    <name type="scientific">Pseudanabaena yagii GIHE-NHR1</name>
    <dbReference type="NCBI Taxonomy" id="2722753"/>
    <lineage>
        <taxon>Bacteria</taxon>
        <taxon>Bacillati</taxon>
        <taxon>Cyanobacteriota</taxon>
        <taxon>Cyanophyceae</taxon>
        <taxon>Pseudanabaenales</taxon>
        <taxon>Pseudanabaenaceae</taxon>
        <taxon>Pseudanabaena</taxon>
        <taxon>Pseudanabaena yagii</taxon>
    </lineage>
</organism>
<evidence type="ECO:0000313" key="2">
    <source>
        <dbReference type="Proteomes" id="UP000738376"/>
    </source>
</evidence>
<name>A0ABX1LW50_9CYAN</name>
<protein>
    <recommendedName>
        <fullName evidence="3">Transposase DDE domain-containing protein</fullName>
    </recommendedName>
</protein>